<keyword evidence="2 4" id="KW-0378">Hydrolase</keyword>
<evidence type="ECO:0000313" key="11">
    <source>
        <dbReference type="Proteomes" id="UP000579812"/>
    </source>
</evidence>
<dbReference type="EMBL" id="JAAMOB010000017">
    <property type="protein sequence ID" value="KAF4102462.1"/>
    <property type="molecule type" value="Genomic_DNA"/>
</dbReference>
<dbReference type="PANTHER" id="PTHR22762:SF60">
    <property type="entry name" value="NEUTRAL ALPHA-GLUCOSIDASE C"/>
    <property type="match status" value="1"/>
</dbReference>
<feature type="domain" description="DUF5110" evidence="8">
    <location>
        <begin position="784"/>
        <end position="841"/>
    </location>
</feature>
<sequence>MEVNVSAESFESIVPGGEFQEKYKKNNDIIFYRRQRDQAVSQYFASFETLVLTDRGASLELCEQDSQDRLCLQIRATQSGTVRVSLDELQPVKPRYHVSDVLVGELRYEPLRVHWKREDCVCLTWGLGQYKLLVSFSPFKLEISCDEEEIVTLNPENKLYFETLQDPIRSSSDSCQNDENRCGLWKETFRQFEDIKANGPSSVGMDLSLHGFNHTYGLPEHADTLVLKDTSVTEAYRLYNLDVFGYDINSRLGLYGSVPFLLAHKPERTAGVFWLNASETLVDVKYNPEPNEDEDEPPGKKSKVSPQTDVRWISESGTIDCFILLGPTAAQVFSQYAQLTGYQALPPLFSLGYHQCRWNYEDEADVKEVDAGFDLHGIPYDVIWLDIEHTNGKRYFTWDSKLFPNPAELQHHLQKKNRKLVVISDPHIKIDPDWPLYCEAKEGGHFVKNREGAVYEGTCWPGESCYLDFSSSKTRSWYARQLSLSKYEGSTESLFVWNDMNEPSVFNGPEQTMPKDAVHHGGWEHRELHNLYGFYQHMATFEGLLTRSGGTERPFILSRSFFAGSQRLGAIWTGDNVATWGYLKISIPMLLSLSLTGVQFCGADVGGFVQDPDPELLVRWYQAGALQPFFRGHSAKMTKRREPWLFGDDVTSAIRSAVQDRYRLLPYWYTLFHQAHTSALPPIRPLWVEFPNDTRMFAVENQYMIGGALLVCPVTDPGVTEVKVLLPGSDELWYDTNTAAVHKGARTLDLPVTLNTVPVFQRGGTVVPRREGCGSSTADLQQHPITLSVALDSKGNADGFLYLDDGHSFNYRDQMQFCLRRFTMRAGRLVNSCADDQGSFVSDDKVESVVILGLNSLKRKPKLKSGVKRAKVSFCGAPKTAVTFEFDAKRGPLSFVSPYNGGTRAQLLPNTHCSSANGSNPKRRL</sequence>
<proteinExistence type="inferred from homology"/>
<dbReference type="Gene3D" id="2.60.40.1180">
    <property type="entry name" value="Golgi alpha-mannosidase II"/>
    <property type="match status" value="2"/>
</dbReference>
<accession>A0A7J6C9H4</accession>
<evidence type="ECO:0000256" key="3">
    <source>
        <dbReference type="ARBA" id="ARBA00023295"/>
    </source>
</evidence>
<name>A0A7J6C9H4_9TELE</name>
<evidence type="ECO:0000259" key="9">
    <source>
        <dbReference type="Pfam" id="PF21365"/>
    </source>
</evidence>
<dbReference type="PANTHER" id="PTHR22762">
    <property type="entry name" value="ALPHA-GLUCOSIDASE"/>
    <property type="match status" value="1"/>
</dbReference>
<dbReference type="Pfam" id="PF21365">
    <property type="entry name" value="Glyco_hydro_31_3rd"/>
    <property type="match status" value="1"/>
</dbReference>
<dbReference type="FunFam" id="2.60.40.1180:FF:000023">
    <property type="entry name" value="neutral alpha-glucosidase AB isoform X2"/>
    <property type="match status" value="1"/>
</dbReference>
<evidence type="ECO:0000259" key="7">
    <source>
        <dbReference type="Pfam" id="PF13802"/>
    </source>
</evidence>
<organism evidence="10 11">
    <name type="scientific">Onychostoma macrolepis</name>
    <dbReference type="NCBI Taxonomy" id="369639"/>
    <lineage>
        <taxon>Eukaryota</taxon>
        <taxon>Metazoa</taxon>
        <taxon>Chordata</taxon>
        <taxon>Craniata</taxon>
        <taxon>Vertebrata</taxon>
        <taxon>Euteleostomi</taxon>
        <taxon>Actinopterygii</taxon>
        <taxon>Neopterygii</taxon>
        <taxon>Teleostei</taxon>
        <taxon>Ostariophysi</taxon>
        <taxon>Cypriniformes</taxon>
        <taxon>Cyprinidae</taxon>
        <taxon>Acrossocheilinae</taxon>
        <taxon>Onychostoma</taxon>
    </lineage>
</organism>
<dbReference type="CDD" id="cd06603">
    <property type="entry name" value="GH31_GANC_GANAB_alpha"/>
    <property type="match status" value="1"/>
</dbReference>
<dbReference type="SUPFAM" id="SSF51445">
    <property type="entry name" value="(Trans)glycosidases"/>
    <property type="match status" value="1"/>
</dbReference>
<dbReference type="InterPro" id="IPR013780">
    <property type="entry name" value="Glyco_hydro_b"/>
</dbReference>
<feature type="region of interest" description="Disordered" evidence="5">
    <location>
        <begin position="286"/>
        <end position="307"/>
    </location>
</feature>
<dbReference type="PROSITE" id="PS00129">
    <property type="entry name" value="GLYCOSYL_HYDROL_F31_1"/>
    <property type="match status" value="1"/>
</dbReference>
<dbReference type="InterPro" id="IPR025887">
    <property type="entry name" value="Glyco_hydro_31_N_dom"/>
</dbReference>
<dbReference type="GO" id="GO:0004558">
    <property type="term" value="F:alpha-1,4-glucosidase activity"/>
    <property type="evidence" value="ECO:0007669"/>
    <property type="project" value="TreeGrafter"/>
</dbReference>
<evidence type="ECO:0000256" key="5">
    <source>
        <dbReference type="SAM" id="MobiDB-lite"/>
    </source>
</evidence>
<dbReference type="SUPFAM" id="SSF74650">
    <property type="entry name" value="Galactose mutarotase-like"/>
    <property type="match status" value="1"/>
</dbReference>
<gene>
    <name evidence="10" type="ORF">G5714_017262</name>
</gene>
<dbReference type="GO" id="GO:0030246">
    <property type="term" value="F:carbohydrate binding"/>
    <property type="evidence" value="ECO:0007669"/>
    <property type="project" value="InterPro"/>
</dbReference>
<dbReference type="Pfam" id="PF17137">
    <property type="entry name" value="DUF5110"/>
    <property type="match status" value="1"/>
</dbReference>
<dbReference type="InterPro" id="IPR000322">
    <property type="entry name" value="Glyco_hydro_31_TIM"/>
</dbReference>
<dbReference type="FunFam" id="3.20.20.80:FF:000039">
    <property type="entry name" value="Glucosidase, alpha neutral C"/>
    <property type="match status" value="1"/>
</dbReference>
<feature type="domain" description="Glycoside hydrolase family 31 N-terminal" evidence="7">
    <location>
        <begin position="72"/>
        <end position="283"/>
    </location>
</feature>
<dbReference type="GO" id="GO:0005975">
    <property type="term" value="P:carbohydrate metabolic process"/>
    <property type="evidence" value="ECO:0007669"/>
    <property type="project" value="InterPro"/>
</dbReference>
<dbReference type="Proteomes" id="UP000579812">
    <property type="component" value="Unassembled WGS sequence"/>
</dbReference>
<evidence type="ECO:0000259" key="8">
    <source>
        <dbReference type="Pfam" id="PF17137"/>
    </source>
</evidence>
<comment type="similarity">
    <text evidence="1 4">Belongs to the glycosyl hydrolase 31 family.</text>
</comment>
<dbReference type="InterPro" id="IPR011013">
    <property type="entry name" value="Gal_mutarotase_sf_dom"/>
</dbReference>
<dbReference type="FunFam" id="3.20.20.80:FF:000046">
    <property type="entry name" value="Glucosidase alpha, neutral C"/>
    <property type="match status" value="1"/>
</dbReference>
<feature type="domain" description="Glycosyl hydrolase family 31 C-terminal" evidence="9">
    <location>
        <begin position="680"/>
        <end position="767"/>
    </location>
</feature>
<dbReference type="AlphaFoldDB" id="A0A7J6C9H4"/>
<evidence type="ECO:0000259" key="6">
    <source>
        <dbReference type="Pfam" id="PF01055"/>
    </source>
</evidence>
<dbReference type="GO" id="GO:0006491">
    <property type="term" value="P:N-glycan processing"/>
    <property type="evidence" value="ECO:0007669"/>
    <property type="project" value="TreeGrafter"/>
</dbReference>
<dbReference type="Gene3D" id="2.60.40.1760">
    <property type="entry name" value="glycosyl hydrolase (family 31)"/>
    <property type="match status" value="1"/>
</dbReference>
<reference evidence="10 11" key="1">
    <citation type="submission" date="2020-04" db="EMBL/GenBank/DDBJ databases">
        <title>Chromosome-level genome assembly of a cyprinid fish Onychostoma macrolepis by integration of Nanopore Sequencing, Bionano and Hi-C technology.</title>
        <authorList>
            <person name="Wang D."/>
        </authorList>
    </citation>
    <scope>NUCLEOTIDE SEQUENCE [LARGE SCALE GENOMIC DNA]</scope>
    <source>
        <strain evidence="10">SWU-2019</strain>
        <tissue evidence="10">Muscle</tissue>
    </source>
</reference>
<feature type="domain" description="Glycoside hydrolase family 31 TIM barrel" evidence="6">
    <location>
        <begin position="344"/>
        <end position="671"/>
    </location>
</feature>
<protein>
    <recommendedName>
        <fullName evidence="12">Glycoside hydrolase family 31 N-terminal domain-containing protein</fullName>
    </recommendedName>
</protein>
<keyword evidence="11" id="KW-1185">Reference proteome</keyword>
<evidence type="ECO:0000313" key="10">
    <source>
        <dbReference type="EMBL" id="KAF4102462.1"/>
    </source>
</evidence>
<dbReference type="InterPro" id="IPR033403">
    <property type="entry name" value="DUF5110"/>
</dbReference>
<dbReference type="SUPFAM" id="SSF51011">
    <property type="entry name" value="Glycosyl hydrolase domain"/>
    <property type="match status" value="1"/>
</dbReference>
<dbReference type="CDD" id="cd14752">
    <property type="entry name" value="GH31_N"/>
    <property type="match status" value="1"/>
</dbReference>
<dbReference type="Gene3D" id="3.20.20.80">
    <property type="entry name" value="Glycosidases"/>
    <property type="match status" value="1"/>
</dbReference>
<dbReference type="InterPro" id="IPR017853">
    <property type="entry name" value="GH"/>
</dbReference>
<evidence type="ECO:0008006" key="12">
    <source>
        <dbReference type="Google" id="ProtNLM"/>
    </source>
</evidence>
<dbReference type="Pfam" id="PF01055">
    <property type="entry name" value="Glyco_hydro_31_2nd"/>
    <property type="match status" value="1"/>
</dbReference>
<dbReference type="InterPro" id="IPR030458">
    <property type="entry name" value="Glyco_hydro_31_AS"/>
</dbReference>
<evidence type="ECO:0000256" key="1">
    <source>
        <dbReference type="ARBA" id="ARBA00007806"/>
    </source>
</evidence>
<keyword evidence="3 4" id="KW-0326">Glycosidase</keyword>
<comment type="caution">
    <text evidence="10">The sequence shown here is derived from an EMBL/GenBank/DDBJ whole genome shotgun (WGS) entry which is preliminary data.</text>
</comment>
<evidence type="ECO:0000256" key="4">
    <source>
        <dbReference type="RuleBase" id="RU361185"/>
    </source>
</evidence>
<dbReference type="Pfam" id="PF13802">
    <property type="entry name" value="Gal_mutarotas_2"/>
    <property type="match status" value="1"/>
</dbReference>
<dbReference type="InterPro" id="IPR048395">
    <property type="entry name" value="Glyco_hydro_31_C"/>
</dbReference>
<evidence type="ECO:0000256" key="2">
    <source>
        <dbReference type="ARBA" id="ARBA00022801"/>
    </source>
</evidence>